<evidence type="ECO:0000313" key="6">
    <source>
        <dbReference type="EMBL" id="KWX71792.1"/>
    </source>
</evidence>
<dbReference type="Proteomes" id="UP000182783">
    <property type="component" value="Unassembled WGS sequence"/>
</dbReference>
<dbReference type="OrthoDB" id="9805728at2"/>
<dbReference type="PANTHER" id="PTHR15032:SF4">
    <property type="entry name" value="N-ACYL-PHOSPHATIDYLETHANOLAMINE-HYDROLYZING PHOSPHOLIPASE D"/>
    <property type="match status" value="1"/>
</dbReference>
<organism evidence="7 9">
    <name type="scientific">Paenibacillus jilunlii</name>
    <dbReference type="NCBI Taxonomy" id="682956"/>
    <lineage>
        <taxon>Bacteria</taxon>
        <taxon>Bacillati</taxon>
        <taxon>Bacillota</taxon>
        <taxon>Bacilli</taxon>
        <taxon>Bacillales</taxon>
        <taxon>Paenibacillaceae</taxon>
        <taxon>Paenibacillus</taxon>
    </lineage>
</organism>
<sequence>MTLIIIAVSLVVLAAVAYIVMTFYPAFGRRASRKEKQIISRSLNYKDGKFVYPAATVMMENSAGSSFSILKDFIKGNPNSRPPQPLIPEKLLPGSIQASGDTRVTWFGHSAVLLEIDGVTLFLDPMLGRSPSPFPFVGGRRYSKQLPVEISELPRIDAVLLSHDHYDHLDYGSIKQLKDKVGMFIVPLGVGAHLQRWGVSREKIREQDWWDEIGYAGLTLTSAPARHFSGRSLLDRNSTLWCSWIIRGAETKIFFSGDSGYGPHFAEIGEKYGPFDLTLMECGQYDPRWADIHMLPEQTVQAHLDVRGALMIPIHWAAFTLSMHDWTDPVERVFAAAKAHGVRLATPRIGEPVYAGSAEVPSLAWWK</sequence>
<keyword evidence="8" id="KW-1185">Reference proteome</keyword>
<dbReference type="RefSeq" id="WP_062525691.1">
    <property type="nucleotide sequence ID" value="NZ_CP048429.1"/>
</dbReference>
<reference evidence="7 9" key="2">
    <citation type="submission" date="2016-10" db="EMBL/GenBank/DDBJ databases">
        <authorList>
            <person name="de Groot N.N."/>
        </authorList>
    </citation>
    <scope>NUCLEOTIDE SEQUENCE [LARGE SCALE GENOMIC DNA]</scope>
    <source>
        <strain evidence="7 9">CGMCC 1.10239</strain>
    </source>
</reference>
<keyword evidence="4" id="KW-1133">Transmembrane helix</keyword>
<dbReference type="SUPFAM" id="SSF56281">
    <property type="entry name" value="Metallo-hydrolase/oxidoreductase"/>
    <property type="match status" value="1"/>
</dbReference>
<evidence type="ECO:0000259" key="5">
    <source>
        <dbReference type="Pfam" id="PF12706"/>
    </source>
</evidence>
<comment type="function">
    <text evidence="2">Counteracts the endogenous Pycsar antiviral defense system. Phosphodiesterase that enables metal-dependent hydrolysis of host cyclic nucleotide Pycsar defense signals such as cCMP and cUMP.</text>
</comment>
<dbReference type="Pfam" id="PF12706">
    <property type="entry name" value="Lactamase_B_2"/>
    <property type="match status" value="1"/>
</dbReference>
<evidence type="ECO:0000256" key="3">
    <source>
        <dbReference type="ARBA" id="ARBA00048505"/>
    </source>
</evidence>
<proteinExistence type="predicted"/>
<comment type="catalytic activity">
    <reaction evidence="3">
        <text>3',5'-cyclic UMP + H2O = UMP + H(+)</text>
        <dbReference type="Rhea" id="RHEA:70575"/>
        <dbReference type="ChEBI" id="CHEBI:15377"/>
        <dbReference type="ChEBI" id="CHEBI:15378"/>
        <dbReference type="ChEBI" id="CHEBI:57865"/>
        <dbReference type="ChEBI" id="CHEBI:184387"/>
    </reaction>
    <physiologicalReaction direction="left-to-right" evidence="3">
        <dbReference type="Rhea" id="RHEA:70576"/>
    </physiologicalReaction>
</comment>
<dbReference type="PANTHER" id="PTHR15032">
    <property type="entry name" value="N-ACYL-PHOSPHATIDYLETHANOLAMINE-HYDROLYZING PHOSPHOLIPASE D"/>
    <property type="match status" value="1"/>
</dbReference>
<evidence type="ECO:0000256" key="2">
    <source>
        <dbReference type="ARBA" id="ARBA00034301"/>
    </source>
</evidence>
<dbReference type="InterPro" id="IPR036866">
    <property type="entry name" value="RibonucZ/Hydroxyglut_hydro"/>
</dbReference>
<evidence type="ECO:0000313" key="7">
    <source>
        <dbReference type="EMBL" id="SDM97299.1"/>
    </source>
</evidence>
<evidence type="ECO:0000256" key="4">
    <source>
        <dbReference type="SAM" id="Phobius"/>
    </source>
</evidence>
<protein>
    <submittedName>
        <fullName evidence="7">L-ascorbate metabolism protein UlaG, beta-lactamase superfamily</fullName>
    </submittedName>
</protein>
<dbReference type="InterPro" id="IPR001279">
    <property type="entry name" value="Metallo-B-lactamas"/>
</dbReference>
<dbReference type="Proteomes" id="UP000070252">
    <property type="component" value="Unassembled WGS sequence"/>
</dbReference>
<dbReference type="EMBL" id="LIPY01000121">
    <property type="protein sequence ID" value="KWX71792.1"/>
    <property type="molecule type" value="Genomic_DNA"/>
</dbReference>
<keyword evidence="4" id="KW-0812">Transmembrane</keyword>
<accession>A0A1G9XKC7</accession>
<dbReference type="GO" id="GO:0005737">
    <property type="term" value="C:cytoplasm"/>
    <property type="evidence" value="ECO:0007669"/>
    <property type="project" value="TreeGrafter"/>
</dbReference>
<reference evidence="6 8" key="1">
    <citation type="submission" date="2015-08" db="EMBL/GenBank/DDBJ databases">
        <title>Genome of Paenibacillus jilunlii.</title>
        <authorList>
            <person name="Sant'Anna F.H."/>
            <person name="Ambrosini A."/>
            <person name="Souza R."/>
            <person name="Bach E."/>
            <person name="Fernandes G."/>
            <person name="Balsanelli E."/>
            <person name="Baura V.A."/>
            <person name="Pedrosa F.O."/>
            <person name="Souza E.M."/>
            <person name="Passaglia L."/>
        </authorList>
    </citation>
    <scope>NUCLEOTIDE SEQUENCE [LARGE SCALE GENOMIC DNA]</scope>
    <source>
        <strain evidence="6 8">DSM 23019</strain>
    </source>
</reference>
<name>A0A1G9XKC7_9BACL</name>
<feature type="domain" description="Metallo-beta-lactamase" evidence="5">
    <location>
        <begin position="123"/>
        <end position="316"/>
    </location>
</feature>
<dbReference type="Gene3D" id="3.60.15.10">
    <property type="entry name" value="Ribonuclease Z/Hydroxyacylglutathione hydrolase-like"/>
    <property type="match status" value="1"/>
</dbReference>
<evidence type="ECO:0000313" key="8">
    <source>
        <dbReference type="Proteomes" id="UP000070252"/>
    </source>
</evidence>
<evidence type="ECO:0000256" key="1">
    <source>
        <dbReference type="ARBA" id="ARBA00034221"/>
    </source>
</evidence>
<comment type="catalytic activity">
    <reaction evidence="1">
        <text>3',5'-cyclic CMP + H2O = CMP + H(+)</text>
        <dbReference type="Rhea" id="RHEA:72675"/>
        <dbReference type="ChEBI" id="CHEBI:15377"/>
        <dbReference type="ChEBI" id="CHEBI:15378"/>
        <dbReference type="ChEBI" id="CHEBI:58003"/>
        <dbReference type="ChEBI" id="CHEBI:60377"/>
    </reaction>
    <physiologicalReaction direction="left-to-right" evidence="1">
        <dbReference type="Rhea" id="RHEA:72676"/>
    </physiologicalReaction>
</comment>
<keyword evidence="4" id="KW-0472">Membrane</keyword>
<dbReference type="AlphaFoldDB" id="A0A1G9XKC7"/>
<evidence type="ECO:0000313" key="9">
    <source>
        <dbReference type="Proteomes" id="UP000182783"/>
    </source>
</evidence>
<feature type="transmembrane region" description="Helical" evidence="4">
    <location>
        <begin position="6"/>
        <end position="27"/>
    </location>
</feature>
<gene>
    <name evidence="6" type="ORF">AML91_21755</name>
    <name evidence="7" type="ORF">SAMN05216191_12263</name>
</gene>
<dbReference type="EMBL" id="FNGM01000022">
    <property type="protein sequence ID" value="SDM97299.1"/>
    <property type="molecule type" value="Genomic_DNA"/>
</dbReference>